<gene>
    <name evidence="2" type="ORF">CK203_088653</name>
</gene>
<dbReference type="AlphaFoldDB" id="A0A438C0Z6"/>
<name>A0A438C0Z6_VITVI</name>
<dbReference type="EMBL" id="QGNW01002583">
    <property type="protein sequence ID" value="RVW16910.1"/>
    <property type="molecule type" value="Genomic_DNA"/>
</dbReference>
<reference evidence="2 3" key="1">
    <citation type="journal article" date="2018" name="PLoS Genet.">
        <title>Population sequencing reveals clonal diversity and ancestral inbreeding in the grapevine cultivar Chardonnay.</title>
        <authorList>
            <person name="Roach M.J."/>
            <person name="Johnson D.L."/>
            <person name="Bohlmann J."/>
            <person name="van Vuuren H.J."/>
            <person name="Jones S.J."/>
            <person name="Pretorius I.S."/>
            <person name="Schmidt S.A."/>
            <person name="Borneman A.R."/>
        </authorList>
    </citation>
    <scope>NUCLEOTIDE SEQUENCE [LARGE SCALE GENOMIC DNA]</scope>
    <source>
        <strain evidence="3">cv. Chardonnay</strain>
        <tissue evidence="2">Leaf</tissue>
    </source>
</reference>
<keyword evidence="1" id="KW-1133">Transmembrane helix</keyword>
<evidence type="ECO:0000313" key="3">
    <source>
        <dbReference type="Proteomes" id="UP000288805"/>
    </source>
</evidence>
<protein>
    <submittedName>
        <fullName evidence="2">Uncharacterized protein</fullName>
    </submittedName>
</protein>
<keyword evidence="1" id="KW-0812">Transmembrane</keyword>
<proteinExistence type="predicted"/>
<comment type="caution">
    <text evidence="2">The sequence shown here is derived from an EMBL/GenBank/DDBJ whole genome shotgun (WGS) entry which is preliminary data.</text>
</comment>
<evidence type="ECO:0000313" key="2">
    <source>
        <dbReference type="EMBL" id="RVW16910.1"/>
    </source>
</evidence>
<organism evidence="2 3">
    <name type="scientific">Vitis vinifera</name>
    <name type="common">Grape</name>
    <dbReference type="NCBI Taxonomy" id="29760"/>
    <lineage>
        <taxon>Eukaryota</taxon>
        <taxon>Viridiplantae</taxon>
        <taxon>Streptophyta</taxon>
        <taxon>Embryophyta</taxon>
        <taxon>Tracheophyta</taxon>
        <taxon>Spermatophyta</taxon>
        <taxon>Magnoliopsida</taxon>
        <taxon>eudicotyledons</taxon>
        <taxon>Gunneridae</taxon>
        <taxon>Pentapetalae</taxon>
        <taxon>rosids</taxon>
        <taxon>Vitales</taxon>
        <taxon>Vitaceae</taxon>
        <taxon>Viteae</taxon>
        <taxon>Vitis</taxon>
    </lineage>
</organism>
<feature type="transmembrane region" description="Helical" evidence="1">
    <location>
        <begin position="7"/>
        <end position="28"/>
    </location>
</feature>
<dbReference type="Proteomes" id="UP000288805">
    <property type="component" value="Unassembled WGS sequence"/>
</dbReference>
<evidence type="ECO:0000256" key="1">
    <source>
        <dbReference type="SAM" id="Phobius"/>
    </source>
</evidence>
<accession>A0A438C0Z6</accession>
<sequence length="62" mass="7003">MRGKKNFVFAKVVTNVSHVLLFIGLNGFKGANRHMGPLKSMKYGSLLKAIYKFSMVHQNYGK</sequence>
<keyword evidence="1" id="KW-0472">Membrane</keyword>